<dbReference type="Gene3D" id="3.40.50.880">
    <property type="match status" value="1"/>
</dbReference>
<proteinExistence type="predicted"/>
<dbReference type="GO" id="GO:0033969">
    <property type="term" value="F:gamma-glutamyl-gamma-aminobutyrate hydrolase activity"/>
    <property type="evidence" value="ECO:0007669"/>
    <property type="project" value="TreeGrafter"/>
</dbReference>
<reference evidence="2" key="1">
    <citation type="submission" date="2016-10" db="EMBL/GenBank/DDBJ databases">
        <authorList>
            <person name="Varghese N."/>
            <person name="Submissions S."/>
        </authorList>
    </citation>
    <scope>NUCLEOTIDE SEQUENCE [LARGE SCALE GENOMIC DNA]</scope>
    <source>
        <strain evidence="2">DSM 11706</strain>
    </source>
</reference>
<dbReference type="PROSITE" id="PS51273">
    <property type="entry name" value="GATASE_TYPE_1"/>
    <property type="match status" value="1"/>
</dbReference>
<dbReference type="Proteomes" id="UP000198734">
    <property type="component" value="Unassembled WGS sequence"/>
</dbReference>
<dbReference type="GO" id="GO:0006598">
    <property type="term" value="P:polyamine catabolic process"/>
    <property type="evidence" value="ECO:0007669"/>
    <property type="project" value="TreeGrafter"/>
</dbReference>
<dbReference type="Pfam" id="PF07722">
    <property type="entry name" value="Peptidase_C26"/>
    <property type="match status" value="1"/>
</dbReference>
<dbReference type="RefSeq" id="WP_093536084.1">
    <property type="nucleotide sequence ID" value="NZ_FOXU01000002.1"/>
</dbReference>
<dbReference type="EMBL" id="FOXU01000002">
    <property type="protein sequence ID" value="SFQ34282.1"/>
    <property type="molecule type" value="Genomic_DNA"/>
</dbReference>
<keyword evidence="1" id="KW-0808">Transferase</keyword>
<dbReference type="GO" id="GO:0016740">
    <property type="term" value="F:transferase activity"/>
    <property type="evidence" value="ECO:0007669"/>
    <property type="project" value="UniProtKB-KW"/>
</dbReference>
<keyword evidence="1" id="KW-0315">Glutamine amidotransferase</keyword>
<dbReference type="OrthoDB" id="9813383at2"/>
<dbReference type="AlphaFoldDB" id="A0A1I5XQP2"/>
<dbReference type="InterPro" id="IPR029062">
    <property type="entry name" value="Class_I_gatase-like"/>
</dbReference>
<dbReference type="STRING" id="126156.SAMN05421670_1666"/>
<evidence type="ECO:0000313" key="1">
    <source>
        <dbReference type="EMBL" id="SFQ34282.1"/>
    </source>
</evidence>
<accession>A0A1I5XQP2</accession>
<sequence length="249" mass="28279">MKPIIGITTEVLEDGCYYMPPVYANAIIQAGGIPILIPLVPEDDIEELSRRLDGLFVTGGEDIDPSYYNENPHVHLKQITPELDEMEYKLIKKMLDLDKPYIGVCRGLHMLNIVQGGSLYQSIHSQREEPVMQHLQKAVRTHRSHPVTLKKDSRIYDLLQEEEFRVNSFHHQAVNKVGQGLEVIARATDGIVECVESKNHSFVFGFQWHPEEFAVDGDEPSKRIFKAYINAAIEHRISNANNIPAVVLK</sequence>
<protein>
    <submittedName>
        <fullName evidence="1">Putative glutamine amidotransferase</fullName>
    </submittedName>
</protein>
<dbReference type="CDD" id="cd01745">
    <property type="entry name" value="GATase1_2"/>
    <property type="match status" value="1"/>
</dbReference>
<keyword evidence="2" id="KW-1185">Reference proteome</keyword>
<dbReference type="PANTHER" id="PTHR43235:SF1">
    <property type="entry name" value="GLUTAMINE AMIDOTRANSFERASE PB2B2.05-RELATED"/>
    <property type="match status" value="1"/>
</dbReference>
<dbReference type="SUPFAM" id="SSF52317">
    <property type="entry name" value="Class I glutamine amidotransferase-like"/>
    <property type="match status" value="1"/>
</dbReference>
<gene>
    <name evidence="1" type="ORF">SAMN05421670_1666</name>
</gene>
<name>A0A1I5XQP2_9BACI</name>
<dbReference type="GO" id="GO:0005829">
    <property type="term" value="C:cytosol"/>
    <property type="evidence" value="ECO:0007669"/>
    <property type="project" value="TreeGrafter"/>
</dbReference>
<organism evidence="1 2">
    <name type="scientific">Psychrobacillus psychrotolerans</name>
    <dbReference type="NCBI Taxonomy" id="126156"/>
    <lineage>
        <taxon>Bacteria</taxon>
        <taxon>Bacillati</taxon>
        <taxon>Bacillota</taxon>
        <taxon>Bacilli</taxon>
        <taxon>Bacillales</taxon>
        <taxon>Bacillaceae</taxon>
        <taxon>Psychrobacillus</taxon>
    </lineage>
</organism>
<dbReference type="InterPro" id="IPR011697">
    <property type="entry name" value="Peptidase_C26"/>
</dbReference>
<dbReference type="PANTHER" id="PTHR43235">
    <property type="entry name" value="GLUTAMINE AMIDOTRANSFERASE PB2B2.05-RELATED"/>
    <property type="match status" value="1"/>
</dbReference>
<evidence type="ECO:0000313" key="2">
    <source>
        <dbReference type="Proteomes" id="UP000198734"/>
    </source>
</evidence>
<dbReference type="InterPro" id="IPR044668">
    <property type="entry name" value="PuuD-like"/>
</dbReference>